<accession>A0A9P4MV66</accession>
<dbReference type="InterPro" id="IPR058564">
    <property type="entry name" value="TPR_TRAPPC9_Trs120"/>
</dbReference>
<feature type="domain" description="Trs120/TRAPPC9 first Ig-like" evidence="7">
    <location>
        <begin position="800"/>
        <end position="994"/>
    </location>
</feature>
<dbReference type="InterPro" id="IPR058565">
    <property type="entry name" value="Ig_TRAPPC9_Trs120_1st"/>
</dbReference>
<dbReference type="OrthoDB" id="27962at2759"/>
<evidence type="ECO:0000259" key="5">
    <source>
        <dbReference type="Pfam" id="PF08626"/>
    </source>
</evidence>
<keyword evidence="2" id="KW-0333">Golgi apparatus</keyword>
<dbReference type="InterPro" id="IPR013935">
    <property type="entry name" value="Trs120_TRAPPC9"/>
</dbReference>
<feature type="domain" description="Trs120/TRAPPC9 third Ig-like" evidence="8">
    <location>
        <begin position="1145"/>
        <end position="1350"/>
    </location>
</feature>
<evidence type="ECO:0000313" key="10">
    <source>
        <dbReference type="EMBL" id="KAF2204366.1"/>
    </source>
</evidence>
<proteinExistence type="predicted"/>
<dbReference type="InterPro" id="IPR058567">
    <property type="entry name" value="Ig_TRAPPC9_Trs120_3rd"/>
</dbReference>
<keyword evidence="3" id="KW-0175">Coiled coil</keyword>
<comment type="subcellular location">
    <subcellularLocation>
        <location evidence="1">Golgi apparatus</location>
    </subcellularLocation>
</comment>
<dbReference type="PANTHER" id="PTHR21512:SF5">
    <property type="entry name" value="TRAFFICKING PROTEIN PARTICLE COMPLEX SUBUNIT 9"/>
    <property type="match status" value="1"/>
</dbReference>
<sequence>MAIDPLSPIAPARIRALLLPVGRIKRSRFIAFVELLQSECIVRLGDISPDPRPDRNMFSPLAFPNGSLLYELSTSLPTSSQSSLSPFEQFREPLLVIGIGDTAEYAWLDSESRAENGSSLECDKSSENAEESKREINDALEDLREQFSKVYLHSLLMFNYSSPSRPHWLPKETITVPPENQLKTTTMKTVMCDITRVLLAEMTTLARSIQALPTVKSPVSHQTGSSEERANWANSESINAQFSRRNSQIHHDLRPDSSSSAALKEINRMSMPVHLPSTAAGPIGLDGPRDSSPSAPGTRTPPTTFDEIPGINTINSSNRTNASTSKSSPRDSSADRVAIHGFGSGGVGERARNKGKGRVGIVIGTLYLCAGQWPDALRELTEGATKARTLSDHLWHAKALENILVCLLLFAWAGMDFQIPQICYPISDKSGGTKSPEHTPSNSVADITAPIPARFTHHEAALENLNSLIPDLVNMILNIYNRASNFAGENLPPLAHSECVIRFSKLLSAMNLSAGYLDDDALQHLVLGTPLRQKPRMSVPRLSVNPTRNDIAALLFRALPLQPEAAGISATDRVMVLAGIASVLSALGLHRKKAIVMKEFVTSLIPGLVQARKIGAAEMGVHPAAGLAALNMASGGGASGAGALNIGEGEAENGIDHFLELLGRIYGVPDLREAKSLSMNGTSCAVEEDTDRNAGTVQDIFKFSSMRSFGNHNLKLDVLRMCINFCEALPDFNGVLHFTALLLRIAGPGTAPKSNSTDVIVSLAREEQIRLANNISRTVSAARKLGLQNIETDYWDDFLVRGLFLLDEPLPLRLTQHRPSELSTVSAAKSGPFIHNPFLKKAPDMAPAEKILVAKEKYKFVIALQNPYEFEVEIESLKIAGEGLEFIAQEESFLLGPYRTQKFPIFGVARSSGTLEITGCLVKVKGCRERFFPIFSDPWKPEKDFKMKSIGLRACLGLPSSRPPSTVAARPDSSELVGLAAPNPVSLTLTVIPEQPVAVIEDISLAQSAIMVLEGERKAFSITLHNTSQSATVDFVHISFQDSATSAIQTAASNKDLPAAELHELEIQLAEFPSLRWLKKEDDTIIIKPGQKRTFEVEVVGRARLTDAVIQFDYASVGKRHSEIEDRFFTRQVSIPISITVNASVQVQRTDIVPLTGDFAWSNEQTASPAASTASETGPVTSASILVDKRDAHFQTFFNDANLKGFGNEYCMLLLDLRNSWPNPLSVDLQVRAVQTPSSNSLDPWAKAYTVTAVIQPGHSNRLVLILPKIYLNNPYTPIPSLNPAHQRQFVVSTSKISPETEQASREAFWYREELLKRIRGTWREEGNGRQGDIVELRNIRFTPRMVEAVELDDIWIETEVVADQPESGDGVRRLGKSTFEIGVDEFVTLKTRVHNRSQDAILPILRLQPHLANLPHNVALDLDKRFSWSGVLQRKLPMIRPGEMVESELGVVALCSGIFEIGATVEEIELGKRSGTEGARPRSGTDIIVQAGILGDTELRVWHLKEGCTVVARRRQ</sequence>
<dbReference type="Pfam" id="PF26280">
    <property type="entry name" value="Ig_TRAPPC9-Trs120_2nd"/>
    <property type="match status" value="1"/>
</dbReference>
<feature type="domain" description="Trs120/TRAPPC9 N-terminal" evidence="5">
    <location>
        <begin position="5"/>
        <end position="423"/>
    </location>
</feature>
<dbReference type="GO" id="GO:0005802">
    <property type="term" value="C:trans-Golgi network"/>
    <property type="evidence" value="ECO:0007669"/>
    <property type="project" value="TreeGrafter"/>
</dbReference>
<comment type="caution">
    <text evidence="10">The sequence shown here is derived from an EMBL/GenBank/DDBJ whole genome shotgun (WGS) entry which is preliminary data.</text>
</comment>
<feature type="compositionally biased region" description="Basic and acidic residues" evidence="4">
    <location>
        <begin position="328"/>
        <end position="338"/>
    </location>
</feature>
<evidence type="ECO:0000259" key="9">
    <source>
        <dbReference type="Pfam" id="PF26283"/>
    </source>
</evidence>
<feature type="domain" description="Trs120/TRAPPC9 fourth Ig-like" evidence="9">
    <location>
        <begin position="1357"/>
        <end position="1514"/>
    </location>
</feature>
<dbReference type="PANTHER" id="PTHR21512">
    <property type="entry name" value="TRAFFICKING PROTEIN PARTICLE COMPLEX SUBUNIT 9"/>
    <property type="match status" value="1"/>
</dbReference>
<feature type="coiled-coil region" evidence="3">
    <location>
        <begin position="122"/>
        <end position="149"/>
    </location>
</feature>
<reference evidence="10" key="1">
    <citation type="journal article" date="2020" name="Stud. Mycol.">
        <title>101 Dothideomycetes genomes: a test case for predicting lifestyles and emergence of pathogens.</title>
        <authorList>
            <person name="Haridas S."/>
            <person name="Albert R."/>
            <person name="Binder M."/>
            <person name="Bloem J."/>
            <person name="Labutti K."/>
            <person name="Salamov A."/>
            <person name="Andreopoulos B."/>
            <person name="Baker S."/>
            <person name="Barry K."/>
            <person name="Bills G."/>
            <person name="Bluhm B."/>
            <person name="Cannon C."/>
            <person name="Castanera R."/>
            <person name="Culley D."/>
            <person name="Daum C."/>
            <person name="Ezra D."/>
            <person name="Gonzalez J."/>
            <person name="Henrissat B."/>
            <person name="Kuo A."/>
            <person name="Liang C."/>
            <person name="Lipzen A."/>
            <person name="Lutzoni F."/>
            <person name="Magnuson J."/>
            <person name="Mondo S."/>
            <person name="Nolan M."/>
            <person name="Ohm R."/>
            <person name="Pangilinan J."/>
            <person name="Park H.-J."/>
            <person name="Ramirez L."/>
            <person name="Alfaro M."/>
            <person name="Sun H."/>
            <person name="Tritt A."/>
            <person name="Yoshinaga Y."/>
            <person name="Zwiers L.-H."/>
            <person name="Turgeon B."/>
            <person name="Goodwin S."/>
            <person name="Spatafora J."/>
            <person name="Crous P."/>
            <person name="Grigoriev I."/>
        </authorList>
    </citation>
    <scope>NUCLEOTIDE SEQUENCE</scope>
    <source>
        <strain evidence="10">ATCC 74209</strain>
    </source>
</reference>
<evidence type="ECO:0000256" key="2">
    <source>
        <dbReference type="ARBA" id="ARBA00023034"/>
    </source>
</evidence>
<evidence type="ECO:0000259" key="6">
    <source>
        <dbReference type="Pfam" id="PF26251"/>
    </source>
</evidence>
<evidence type="ECO:0000313" key="11">
    <source>
        <dbReference type="Proteomes" id="UP000799536"/>
    </source>
</evidence>
<evidence type="ECO:0000259" key="7">
    <source>
        <dbReference type="Pfam" id="PF26254"/>
    </source>
</evidence>
<gene>
    <name evidence="10" type="ORF">GQ43DRAFT_478292</name>
</gene>
<dbReference type="Pfam" id="PF26283">
    <property type="entry name" value="Ig_TRAPPC9-Trs120_4th"/>
    <property type="match status" value="1"/>
</dbReference>
<dbReference type="Pfam" id="PF26251">
    <property type="entry name" value="TPR_TRAPPC9-Trs120"/>
    <property type="match status" value="1"/>
</dbReference>
<organism evidence="10 11">
    <name type="scientific">Delitschia confertaspora ATCC 74209</name>
    <dbReference type="NCBI Taxonomy" id="1513339"/>
    <lineage>
        <taxon>Eukaryota</taxon>
        <taxon>Fungi</taxon>
        <taxon>Dikarya</taxon>
        <taxon>Ascomycota</taxon>
        <taxon>Pezizomycotina</taxon>
        <taxon>Dothideomycetes</taxon>
        <taxon>Pleosporomycetidae</taxon>
        <taxon>Pleosporales</taxon>
        <taxon>Delitschiaceae</taxon>
        <taxon>Delitschia</taxon>
    </lineage>
</organism>
<evidence type="ECO:0000256" key="3">
    <source>
        <dbReference type="SAM" id="Coils"/>
    </source>
</evidence>
<name>A0A9P4MV66_9PLEO</name>
<feature type="compositionally biased region" description="Polar residues" evidence="4">
    <location>
        <begin position="291"/>
        <end position="303"/>
    </location>
</feature>
<dbReference type="InterPro" id="IPR058568">
    <property type="entry name" value="Ig_TRAPPC9_Trs120_4th"/>
</dbReference>
<feature type="compositionally biased region" description="Polar residues" evidence="4">
    <location>
        <begin position="312"/>
        <end position="327"/>
    </location>
</feature>
<dbReference type="Proteomes" id="UP000799536">
    <property type="component" value="Unassembled WGS sequence"/>
</dbReference>
<dbReference type="EMBL" id="ML993878">
    <property type="protein sequence ID" value="KAF2204366.1"/>
    <property type="molecule type" value="Genomic_DNA"/>
</dbReference>
<dbReference type="Pfam" id="PF08626">
    <property type="entry name" value="TRAPPC9-Trs120"/>
    <property type="match status" value="1"/>
</dbReference>
<feature type="domain" description="Trs120/TRAPPC9 TPR region" evidence="6">
    <location>
        <begin position="465"/>
        <end position="786"/>
    </location>
</feature>
<evidence type="ECO:0000256" key="4">
    <source>
        <dbReference type="SAM" id="MobiDB-lite"/>
    </source>
</evidence>
<dbReference type="Pfam" id="PF26282">
    <property type="entry name" value="Ig_TRAPPC9-Trs120_3rd"/>
    <property type="match status" value="1"/>
</dbReference>
<dbReference type="InterPro" id="IPR058563">
    <property type="entry name" value="Trs120_TRAPPC9_N"/>
</dbReference>
<dbReference type="Pfam" id="PF26254">
    <property type="entry name" value="Ig_TRAPPC9-Trs120_1st"/>
    <property type="match status" value="1"/>
</dbReference>
<feature type="region of interest" description="Disordered" evidence="4">
    <location>
        <begin position="274"/>
        <end position="350"/>
    </location>
</feature>
<protein>
    <submittedName>
        <fullName evidence="10">Hypercellular protein-like protein HypA</fullName>
    </submittedName>
</protein>
<keyword evidence="11" id="KW-1185">Reference proteome</keyword>
<evidence type="ECO:0000256" key="1">
    <source>
        <dbReference type="ARBA" id="ARBA00004555"/>
    </source>
</evidence>
<evidence type="ECO:0000259" key="8">
    <source>
        <dbReference type="Pfam" id="PF26282"/>
    </source>
</evidence>